<feature type="compositionally biased region" description="Low complexity" evidence="1">
    <location>
        <begin position="537"/>
        <end position="551"/>
    </location>
</feature>
<proteinExistence type="predicted"/>
<keyword evidence="3" id="KW-1185">Reference proteome</keyword>
<feature type="non-terminal residue" evidence="2">
    <location>
        <position position="1"/>
    </location>
</feature>
<protein>
    <submittedName>
        <fullName evidence="2">Uncharacterized protein</fullName>
    </submittedName>
</protein>
<name>A0A6A5QC37_AMPQU</name>
<dbReference type="OrthoDB" id="3792684at2759"/>
<feature type="region of interest" description="Disordered" evidence="1">
    <location>
        <begin position="273"/>
        <end position="302"/>
    </location>
</feature>
<feature type="compositionally biased region" description="Basic and acidic residues" evidence="1">
    <location>
        <begin position="278"/>
        <end position="296"/>
    </location>
</feature>
<evidence type="ECO:0000256" key="1">
    <source>
        <dbReference type="SAM" id="MobiDB-lite"/>
    </source>
</evidence>
<dbReference type="AlphaFoldDB" id="A0A6A5QC37"/>
<dbReference type="Proteomes" id="UP000800096">
    <property type="component" value="Unassembled WGS sequence"/>
</dbReference>
<feature type="compositionally biased region" description="Polar residues" evidence="1">
    <location>
        <begin position="570"/>
        <end position="582"/>
    </location>
</feature>
<evidence type="ECO:0000313" key="3">
    <source>
        <dbReference type="Proteomes" id="UP000800096"/>
    </source>
</evidence>
<evidence type="ECO:0000313" key="2">
    <source>
        <dbReference type="EMBL" id="KAF1912959.1"/>
    </source>
</evidence>
<organism evidence="2 3">
    <name type="scientific">Ampelomyces quisqualis</name>
    <name type="common">Powdery mildew agent</name>
    <dbReference type="NCBI Taxonomy" id="50730"/>
    <lineage>
        <taxon>Eukaryota</taxon>
        <taxon>Fungi</taxon>
        <taxon>Dikarya</taxon>
        <taxon>Ascomycota</taxon>
        <taxon>Pezizomycotina</taxon>
        <taxon>Dothideomycetes</taxon>
        <taxon>Pleosporomycetidae</taxon>
        <taxon>Pleosporales</taxon>
        <taxon>Pleosporineae</taxon>
        <taxon>Phaeosphaeriaceae</taxon>
        <taxon>Ampelomyces</taxon>
    </lineage>
</organism>
<sequence length="582" mass="64319">LTKMPIIKREESPELPIASIAPELYLSTENSSYVSTEPTPSEEDDVKSSILSPVVTKPCSAARQTHLAPNLYRGVSPRTYTVGALGYAGDYANVHTPPAFLRLPSRLGPGMATGRVNKTTTVSTRLHRTKKTHLDNNNHIAQHFRHRGIATQNRGSRMDQDDSGNTGYTNGMDVPGFATMASDGQDESDVLVPRSQMEDLQYSIQWLLNAHRESEQKVVEEQAALILELVSFNARTHGIVEDLNERLKAVENEKIASGHDMRGTITAARTLQPAFTYRTKDARSRSPSPDGRDYRNRTRKPRKGLEIHIPGKTYVPPSLGLATPKSNPMGTFGHTPRTPLTPGRIGPPSGTKKTLTCINKRGIHNLDRMVPPTNALLPLLPLTDTEIIVYFFNALCRPIVSLRLYARGWGPAAINDALNSHRVIEPAYLRNTCSVKCTTAIKKGIEKYGEKWDVINRAVFQDKDMSDSRATDLIKLDDDEKAKATDFYLRDLCYGLRKHPGEHDGGIFTRCVKYCEENNASYKLSNVWKLATNLEAGRTPSGSTTPETSGPMEEDLSSHAQSEISEDSVIGQNTEASSQEAL</sequence>
<gene>
    <name evidence="2" type="ORF">BDU57DRAFT_456953</name>
</gene>
<accession>A0A6A5QC37</accession>
<feature type="region of interest" description="Disordered" evidence="1">
    <location>
        <begin position="536"/>
        <end position="582"/>
    </location>
</feature>
<reference evidence="2" key="1">
    <citation type="journal article" date="2020" name="Stud. Mycol.">
        <title>101 Dothideomycetes genomes: a test case for predicting lifestyles and emergence of pathogens.</title>
        <authorList>
            <person name="Haridas S."/>
            <person name="Albert R."/>
            <person name="Binder M."/>
            <person name="Bloem J."/>
            <person name="Labutti K."/>
            <person name="Salamov A."/>
            <person name="Andreopoulos B."/>
            <person name="Baker S."/>
            <person name="Barry K."/>
            <person name="Bills G."/>
            <person name="Bluhm B."/>
            <person name="Cannon C."/>
            <person name="Castanera R."/>
            <person name="Culley D."/>
            <person name="Daum C."/>
            <person name="Ezra D."/>
            <person name="Gonzalez J."/>
            <person name="Henrissat B."/>
            <person name="Kuo A."/>
            <person name="Liang C."/>
            <person name="Lipzen A."/>
            <person name="Lutzoni F."/>
            <person name="Magnuson J."/>
            <person name="Mondo S."/>
            <person name="Nolan M."/>
            <person name="Ohm R."/>
            <person name="Pangilinan J."/>
            <person name="Park H.-J."/>
            <person name="Ramirez L."/>
            <person name="Alfaro M."/>
            <person name="Sun H."/>
            <person name="Tritt A."/>
            <person name="Yoshinaga Y."/>
            <person name="Zwiers L.-H."/>
            <person name="Turgeon B."/>
            <person name="Goodwin S."/>
            <person name="Spatafora J."/>
            <person name="Crous P."/>
            <person name="Grigoriev I."/>
        </authorList>
    </citation>
    <scope>NUCLEOTIDE SEQUENCE</scope>
    <source>
        <strain evidence="2">HMLAC05119</strain>
    </source>
</reference>
<dbReference type="EMBL" id="ML979139">
    <property type="protein sequence ID" value="KAF1912959.1"/>
    <property type="molecule type" value="Genomic_DNA"/>
</dbReference>